<organism evidence="1 2">
    <name type="scientific">Nostoc flagelliforme CCNUN1</name>
    <dbReference type="NCBI Taxonomy" id="2038116"/>
    <lineage>
        <taxon>Bacteria</taxon>
        <taxon>Bacillati</taxon>
        <taxon>Cyanobacteriota</taxon>
        <taxon>Cyanophyceae</taxon>
        <taxon>Nostocales</taxon>
        <taxon>Nostocaceae</taxon>
        <taxon>Nostoc</taxon>
    </lineage>
</organism>
<keyword evidence="2" id="KW-1185">Reference proteome</keyword>
<evidence type="ECO:0000313" key="2">
    <source>
        <dbReference type="Proteomes" id="UP000232003"/>
    </source>
</evidence>
<geneLocation type="plasmid" evidence="2">
    <name>pnfsy08</name>
</geneLocation>
<proteinExistence type="predicted"/>
<reference evidence="1 2" key="1">
    <citation type="submission" date="2017-11" db="EMBL/GenBank/DDBJ databases">
        <title>Complete genome of a free-living desiccation-tolerant cyanobacterium and its photosynthetic adaptation to extreme terrestrial habitat.</title>
        <authorList>
            <person name="Shang J."/>
        </authorList>
    </citation>
    <scope>NUCLEOTIDE SEQUENCE [LARGE SCALE GENOMIC DNA]</scope>
    <source>
        <strain evidence="1 2">CCNUN1</strain>
        <plasmid evidence="2">pnfsy08</plasmid>
    </source>
</reference>
<accession>A0A2K8T9W5</accession>
<name>A0A2K8T9W5_9NOSO</name>
<dbReference type="AlphaFoldDB" id="A0A2K8T9W5"/>
<dbReference type="RefSeq" id="WP_157816998.1">
    <property type="nucleotide sequence ID" value="NZ_CAWNNC010000009.1"/>
</dbReference>
<dbReference type="Proteomes" id="UP000232003">
    <property type="component" value="Plasmid pNFSY08"/>
</dbReference>
<evidence type="ECO:0000313" key="1">
    <source>
        <dbReference type="EMBL" id="AUB44494.1"/>
    </source>
</evidence>
<gene>
    <name evidence="1" type="ORF">COO91_10723</name>
</gene>
<dbReference type="EMBL" id="CP024793">
    <property type="protein sequence ID" value="AUB44494.1"/>
    <property type="molecule type" value="Genomic_DNA"/>
</dbReference>
<keyword evidence="1" id="KW-0614">Plasmid</keyword>
<sequence length="46" mass="5203">MKITTVKVAAAPQFTTIKSGYKKVDSTTTRLGLRLHLYELSFAFLR</sequence>
<protein>
    <submittedName>
        <fullName evidence="1">Uncharacterized protein</fullName>
    </submittedName>
</protein>
<dbReference type="KEGG" id="nfl:COO91_10723"/>